<protein>
    <recommendedName>
        <fullName evidence="2">triphosphoribosyl-dephospho-CoA synthase</fullName>
        <ecNumber evidence="2">2.4.2.52</ecNumber>
    </recommendedName>
</protein>
<dbReference type="GO" id="GO:0016757">
    <property type="term" value="F:glycosyltransferase activity"/>
    <property type="evidence" value="ECO:0007669"/>
    <property type="project" value="UniProtKB-KW"/>
</dbReference>
<reference evidence="6" key="1">
    <citation type="submission" date="2021-11" db="EMBL/GenBank/DDBJ databases">
        <title>Legionella maioricencis sp. nov., a new species isolated from hot water samples in Mallorca.</title>
        <authorList>
            <person name="Crespi S."/>
            <person name="Drasar V."/>
            <person name="Salva-Serra F."/>
            <person name="Jaen-Luchoro D."/>
            <person name="Pineiro-Iglesias B."/>
            <person name="Aliaga F."/>
            <person name="Fernandez-Juarez V."/>
            <person name="Coll G."/>
            <person name="Moore E.R.B."/>
            <person name="Bennasar-Figueras A."/>
        </authorList>
    </citation>
    <scope>NUCLEOTIDE SEQUENCE</scope>
    <source>
        <strain evidence="6">HCPI-6</strain>
    </source>
</reference>
<evidence type="ECO:0000256" key="2">
    <source>
        <dbReference type="ARBA" id="ARBA00012074"/>
    </source>
</evidence>
<dbReference type="GO" id="GO:0005524">
    <property type="term" value="F:ATP binding"/>
    <property type="evidence" value="ECO:0007669"/>
    <property type="project" value="UniProtKB-KW"/>
</dbReference>
<dbReference type="GO" id="GO:0051191">
    <property type="term" value="P:prosthetic group biosynthetic process"/>
    <property type="evidence" value="ECO:0007669"/>
    <property type="project" value="TreeGrafter"/>
</dbReference>
<name>A0A9X2D1K9_9GAMM</name>
<evidence type="ECO:0000256" key="3">
    <source>
        <dbReference type="ARBA" id="ARBA00022679"/>
    </source>
</evidence>
<keyword evidence="3 6" id="KW-0808">Transferase</keyword>
<dbReference type="RefSeq" id="WP_250422125.1">
    <property type="nucleotide sequence ID" value="NZ_JAJKBJ010000011.1"/>
</dbReference>
<dbReference type="AlphaFoldDB" id="A0A9X2D1K9"/>
<dbReference type="EC" id="2.4.2.52" evidence="2"/>
<dbReference type="Proteomes" id="UP001139721">
    <property type="component" value="Unassembled WGS sequence"/>
</dbReference>
<dbReference type="PANTHER" id="PTHR30201">
    <property type="entry name" value="TRIPHOSPHORIBOSYL-DEPHOSPHO-COA SYNTHASE"/>
    <property type="match status" value="1"/>
</dbReference>
<comment type="caution">
    <text evidence="6">The sequence shown here is derived from an EMBL/GenBank/DDBJ whole genome shotgun (WGS) entry which is preliminary data.</text>
</comment>
<dbReference type="PANTHER" id="PTHR30201:SF2">
    <property type="entry name" value="2-(5''-TRIPHOSPHORIBOSYL)-3'-DEPHOSPHOCOENZYME-A SYNTHASE"/>
    <property type="match status" value="1"/>
</dbReference>
<dbReference type="EMBL" id="JAJKBJ010000011">
    <property type="protein sequence ID" value="MCL9684498.1"/>
    <property type="molecule type" value="Genomic_DNA"/>
</dbReference>
<dbReference type="GO" id="GO:0046917">
    <property type="term" value="F:triphosphoribosyl-dephospho-CoA synthase activity"/>
    <property type="evidence" value="ECO:0007669"/>
    <property type="project" value="UniProtKB-EC"/>
</dbReference>
<sequence length="289" mass="32853">MIFINNIPIYSDSNRKIARKIAKIAIRALYMEIKAYPKPGLVSFIDSGAHVDMNGETFYRSLFTLRHYFYLITLQGLAHNSFEQLRQTALNAERQMLATTAGVNTHRGAIFALGILCVSAARIAKEKKQFTPVEFYQQLLNDWNAILQQHQPDQSSHGGIVRQRHQIVDARQMAIEGYGLVFQLLISFISLYEETKCLDRSCLFAYLKLLTQVDDTNVLFRKGKEGLIFAKKKAQEILAIDCLETRRLQAMKIHQLFSQEGISPGGVADLISVLLFMGQLFCEPLSCHY</sequence>
<keyword evidence="7" id="KW-1185">Reference proteome</keyword>
<dbReference type="Gene3D" id="1.10.4200.10">
    <property type="entry name" value="Triphosphoribosyl-dephospho-CoA protein"/>
    <property type="match status" value="1"/>
</dbReference>
<gene>
    <name evidence="6" type="ORF">LOX96_10365</name>
</gene>
<dbReference type="Pfam" id="PF01874">
    <property type="entry name" value="CitG"/>
    <property type="match status" value="1"/>
</dbReference>
<accession>A0A9X2D1K9</accession>
<keyword evidence="5" id="KW-0067">ATP-binding</keyword>
<evidence type="ECO:0000313" key="7">
    <source>
        <dbReference type="Proteomes" id="UP001139721"/>
    </source>
</evidence>
<keyword evidence="6" id="KW-0328">Glycosyltransferase</keyword>
<keyword evidence="4" id="KW-0547">Nucleotide-binding</keyword>
<evidence type="ECO:0000313" key="6">
    <source>
        <dbReference type="EMBL" id="MCL9684498.1"/>
    </source>
</evidence>
<dbReference type="InterPro" id="IPR002736">
    <property type="entry name" value="CitG"/>
</dbReference>
<organism evidence="6 7">
    <name type="scientific">Legionella maioricensis</name>
    <dbReference type="NCBI Taxonomy" id="2896528"/>
    <lineage>
        <taxon>Bacteria</taxon>
        <taxon>Pseudomonadati</taxon>
        <taxon>Pseudomonadota</taxon>
        <taxon>Gammaproteobacteria</taxon>
        <taxon>Legionellales</taxon>
        <taxon>Legionellaceae</taxon>
        <taxon>Legionella</taxon>
    </lineage>
</organism>
<evidence type="ECO:0000256" key="5">
    <source>
        <dbReference type="ARBA" id="ARBA00022840"/>
    </source>
</evidence>
<evidence type="ECO:0000256" key="4">
    <source>
        <dbReference type="ARBA" id="ARBA00022741"/>
    </source>
</evidence>
<proteinExistence type="predicted"/>
<comment type="catalytic activity">
    <reaction evidence="1">
        <text>3'-dephospho-CoA + ATP = 2'-(5''-triphospho-alpha-D-ribosyl)-3'-dephospho-CoA + adenine</text>
        <dbReference type="Rhea" id="RHEA:15117"/>
        <dbReference type="ChEBI" id="CHEBI:16708"/>
        <dbReference type="ChEBI" id="CHEBI:30616"/>
        <dbReference type="ChEBI" id="CHEBI:57328"/>
        <dbReference type="ChEBI" id="CHEBI:61378"/>
        <dbReference type="EC" id="2.4.2.52"/>
    </reaction>
</comment>
<evidence type="ECO:0000256" key="1">
    <source>
        <dbReference type="ARBA" id="ARBA00001210"/>
    </source>
</evidence>